<keyword evidence="2" id="KW-1185">Reference proteome</keyword>
<accession>A0AA40AJ78</accession>
<dbReference type="AlphaFoldDB" id="A0AA40AJ78"/>
<name>A0AA40AJ78_9PEZI</name>
<dbReference type="Gene3D" id="3.40.50.150">
    <property type="entry name" value="Vaccinia Virus protein VP39"/>
    <property type="match status" value="1"/>
</dbReference>
<dbReference type="EMBL" id="JAUIRO010000004">
    <property type="protein sequence ID" value="KAK0716876.1"/>
    <property type="molecule type" value="Genomic_DNA"/>
</dbReference>
<protein>
    <recommendedName>
        <fullName evidence="3">O-methyltransferase</fullName>
    </recommendedName>
</protein>
<dbReference type="GeneID" id="85331201"/>
<evidence type="ECO:0008006" key="3">
    <source>
        <dbReference type="Google" id="ProtNLM"/>
    </source>
</evidence>
<evidence type="ECO:0000313" key="1">
    <source>
        <dbReference type="EMBL" id="KAK0716876.1"/>
    </source>
</evidence>
<sequence length="144" mass="15613">MATYAMRAACLQSHPRIRASCRARSWRQSGLRADSDGNGKVIGTELVEANAARTRANLDAAGLAALEGEEEIDTGLLDGVFILYLDLIKLLEPWLKKGALVIAKNGFRQAGGYVDYVSEPSNGHVTLELPFDKVRGNVLSVRTI</sequence>
<gene>
    <name evidence="1" type="ORF">B0T26DRAFT_871504</name>
</gene>
<comment type="caution">
    <text evidence="1">The sequence shown here is derived from an EMBL/GenBank/DDBJ whole genome shotgun (WGS) entry which is preliminary data.</text>
</comment>
<reference evidence="1" key="1">
    <citation type="submission" date="2023-06" db="EMBL/GenBank/DDBJ databases">
        <title>Genome-scale phylogeny and comparative genomics of the fungal order Sordariales.</title>
        <authorList>
            <consortium name="Lawrence Berkeley National Laboratory"/>
            <person name="Hensen N."/>
            <person name="Bonometti L."/>
            <person name="Westerberg I."/>
            <person name="Brannstrom I.O."/>
            <person name="Guillou S."/>
            <person name="Cros-Aarteil S."/>
            <person name="Calhoun S."/>
            <person name="Haridas S."/>
            <person name="Kuo A."/>
            <person name="Mondo S."/>
            <person name="Pangilinan J."/>
            <person name="Riley R."/>
            <person name="LaButti K."/>
            <person name="Andreopoulos B."/>
            <person name="Lipzen A."/>
            <person name="Chen C."/>
            <person name="Yanf M."/>
            <person name="Daum C."/>
            <person name="Ng V."/>
            <person name="Clum A."/>
            <person name="Steindorff A."/>
            <person name="Ohm R."/>
            <person name="Martin F."/>
            <person name="Silar P."/>
            <person name="Natvig D."/>
            <person name="Lalanne C."/>
            <person name="Gautier V."/>
            <person name="Ament-velasquez S.L."/>
            <person name="Kruys A."/>
            <person name="Hutchinson M.I."/>
            <person name="Powell A.J."/>
            <person name="Barry K."/>
            <person name="Miller A.N."/>
            <person name="Grigoriev I.V."/>
            <person name="Debuchy R."/>
            <person name="Gladieux P."/>
            <person name="Thoren M.H."/>
            <person name="Johannesson H."/>
        </authorList>
    </citation>
    <scope>NUCLEOTIDE SEQUENCE</scope>
    <source>
        <strain evidence="1">SMH2392-1A</strain>
    </source>
</reference>
<dbReference type="SUPFAM" id="SSF53335">
    <property type="entry name" value="S-adenosyl-L-methionine-dependent methyltransferases"/>
    <property type="match status" value="1"/>
</dbReference>
<evidence type="ECO:0000313" key="2">
    <source>
        <dbReference type="Proteomes" id="UP001172101"/>
    </source>
</evidence>
<organism evidence="1 2">
    <name type="scientific">Lasiosphaeria miniovina</name>
    <dbReference type="NCBI Taxonomy" id="1954250"/>
    <lineage>
        <taxon>Eukaryota</taxon>
        <taxon>Fungi</taxon>
        <taxon>Dikarya</taxon>
        <taxon>Ascomycota</taxon>
        <taxon>Pezizomycotina</taxon>
        <taxon>Sordariomycetes</taxon>
        <taxon>Sordariomycetidae</taxon>
        <taxon>Sordariales</taxon>
        <taxon>Lasiosphaeriaceae</taxon>
        <taxon>Lasiosphaeria</taxon>
    </lineage>
</organism>
<dbReference type="RefSeq" id="XP_060295669.1">
    <property type="nucleotide sequence ID" value="XM_060447931.1"/>
</dbReference>
<proteinExistence type="predicted"/>
<dbReference type="Proteomes" id="UP001172101">
    <property type="component" value="Unassembled WGS sequence"/>
</dbReference>
<dbReference type="InterPro" id="IPR029063">
    <property type="entry name" value="SAM-dependent_MTases_sf"/>
</dbReference>